<organism evidence="14 15">
    <name type="scientific">Caenimonas aquaedulcis</name>
    <dbReference type="NCBI Taxonomy" id="2793270"/>
    <lineage>
        <taxon>Bacteria</taxon>
        <taxon>Pseudomonadati</taxon>
        <taxon>Pseudomonadota</taxon>
        <taxon>Betaproteobacteria</taxon>
        <taxon>Burkholderiales</taxon>
        <taxon>Comamonadaceae</taxon>
        <taxon>Caenimonas</taxon>
    </lineage>
</organism>
<evidence type="ECO:0000256" key="7">
    <source>
        <dbReference type="ARBA" id="ARBA00022798"/>
    </source>
</evidence>
<keyword evidence="6" id="KW-0808">Transferase</keyword>
<dbReference type="Proteomes" id="UP000651050">
    <property type="component" value="Unassembled WGS sequence"/>
</dbReference>
<sequence length="523" mass="55872">MKSLSGLDATFLYLETPETPMHVGSLNLYELPPGFKGSFHKAVQAHIAKRMHLAPIFSRRLAFMPFDLGHPIWVEADEVDLDFHIRKVPGRQLTVREAETMAAKLHGQLIDREHPLWEFHIFDNLKAPAGMEVEGKLVGFYSKIHHAALDGKGGTVLANAVLDLGSTPREVAPADPARKGRKGGDLKIGEMIGAVFSNSLAQYAKLARSLPNAASSLGGAVARQAIAGDGRGLAGLPPRSPINLAPRTIFNAGITRHRVFATASVPFAESKAMAKVVGGSFNDIVLWICSTALRNYLAKHATLPKKPLVAAMPVSLREESNKELNNQASITVVDLGTHLAHPMKRMNAIMASTSKVKDALASLKSVLPTDYPSLLSPWVMGGAAKALFKTYGKRGVADRLPSVANVAISNVPGPQVPLYLAGARMRTFHPLSIVIHGLALNITIQTYAGSVDFGIIGDKDAVPHVHDLADAIEAAFEEAKGIFVAAAAPAPAPAARPRAPRRKAASPAAPRRRTPARTARRAA</sequence>
<evidence type="ECO:0000256" key="6">
    <source>
        <dbReference type="ARBA" id="ARBA00022679"/>
    </source>
</evidence>
<keyword evidence="7" id="KW-0319">Glycerol metabolism</keyword>
<dbReference type="Pfam" id="PF06974">
    <property type="entry name" value="WS_DGAT_C"/>
    <property type="match status" value="1"/>
</dbReference>
<evidence type="ECO:0000256" key="5">
    <source>
        <dbReference type="ARBA" id="ARBA00022516"/>
    </source>
</evidence>
<evidence type="ECO:0000256" key="4">
    <source>
        <dbReference type="ARBA" id="ARBA00013244"/>
    </source>
</evidence>
<dbReference type="InterPro" id="IPR014292">
    <property type="entry name" value="Acyl_transf_WS/DGAT"/>
</dbReference>
<comment type="pathway">
    <text evidence="2">Lipid metabolism.</text>
</comment>
<dbReference type="Pfam" id="PF03007">
    <property type="entry name" value="WS_DGAT_cat"/>
    <property type="match status" value="1"/>
</dbReference>
<dbReference type="InterPro" id="IPR004255">
    <property type="entry name" value="O-acyltransferase_WSD1_N"/>
</dbReference>
<comment type="pathway">
    <text evidence="1">Glycerolipid metabolism; triacylglycerol biosynthesis.</text>
</comment>
<comment type="caution">
    <text evidence="14">The sequence shown here is derived from an EMBL/GenBank/DDBJ whole genome shotgun (WGS) entry which is preliminary data.</text>
</comment>
<dbReference type="InterPro" id="IPR009721">
    <property type="entry name" value="O-acyltransferase_WSD1_C"/>
</dbReference>
<evidence type="ECO:0000313" key="15">
    <source>
        <dbReference type="Proteomes" id="UP000651050"/>
    </source>
</evidence>
<evidence type="ECO:0000256" key="10">
    <source>
        <dbReference type="ARBA" id="ARBA00048109"/>
    </source>
</evidence>
<dbReference type="GO" id="GO:0006071">
    <property type="term" value="P:glycerol metabolic process"/>
    <property type="evidence" value="ECO:0007669"/>
    <property type="project" value="UniProtKB-KW"/>
</dbReference>
<keyword evidence="9" id="KW-0012">Acyltransferase</keyword>
<keyword evidence="5" id="KW-0444">Lipid biosynthesis</keyword>
<dbReference type="GO" id="GO:0019432">
    <property type="term" value="P:triglyceride biosynthetic process"/>
    <property type="evidence" value="ECO:0007669"/>
    <property type="project" value="TreeGrafter"/>
</dbReference>
<dbReference type="GO" id="GO:0001666">
    <property type="term" value="P:response to hypoxia"/>
    <property type="evidence" value="ECO:0007669"/>
    <property type="project" value="TreeGrafter"/>
</dbReference>
<dbReference type="NCBIfam" id="TIGR02946">
    <property type="entry name" value="acyl_WS_DGAT"/>
    <property type="match status" value="1"/>
</dbReference>
<feature type="domain" description="O-acyltransferase WSD1 C-terminal" evidence="13">
    <location>
        <begin position="326"/>
        <end position="478"/>
    </location>
</feature>
<gene>
    <name evidence="14" type="ORF">I5803_03880</name>
</gene>
<evidence type="ECO:0000256" key="3">
    <source>
        <dbReference type="ARBA" id="ARBA00009587"/>
    </source>
</evidence>
<dbReference type="PANTHER" id="PTHR31650">
    <property type="entry name" value="O-ACYLTRANSFERASE (WSD1-LIKE) FAMILY PROTEIN"/>
    <property type="match status" value="1"/>
</dbReference>
<evidence type="ECO:0000256" key="9">
    <source>
        <dbReference type="ARBA" id="ARBA00023315"/>
    </source>
</evidence>
<feature type="domain" description="O-acyltransferase WSD1-like N-terminal" evidence="12">
    <location>
        <begin position="4"/>
        <end position="285"/>
    </location>
</feature>
<dbReference type="AlphaFoldDB" id="A0A931H221"/>
<keyword evidence="8" id="KW-0443">Lipid metabolism</keyword>
<dbReference type="GO" id="GO:0051701">
    <property type="term" value="P:biological process involved in interaction with host"/>
    <property type="evidence" value="ECO:0007669"/>
    <property type="project" value="TreeGrafter"/>
</dbReference>
<name>A0A931H221_9BURK</name>
<evidence type="ECO:0000256" key="1">
    <source>
        <dbReference type="ARBA" id="ARBA00004771"/>
    </source>
</evidence>
<evidence type="ECO:0000256" key="11">
    <source>
        <dbReference type="SAM" id="MobiDB-lite"/>
    </source>
</evidence>
<dbReference type="GO" id="GO:0005886">
    <property type="term" value="C:plasma membrane"/>
    <property type="evidence" value="ECO:0007669"/>
    <property type="project" value="TreeGrafter"/>
</dbReference>
<feature type="region of interest" description="Disordered" evidence="11">
    <location>
        <begin position="490"/>
        <end position="523"/>
    </location>
</feature>
<dbReference type="EMBL" id="JADWYS010000001">
    <property type="protein sequence ID" value="MBG9387146.1"/>
    <property type="molecule type" value="Genomic_DNA"/>
</dbReference>
<dbReference type="EC" id="2.3.1.20" evidence="4"/>
<dbReference type="GO" id="GO:0071731">
    <property type="term" value="P:response to nitric oxide"/>
    <property type="evidence" value="ECO:0007669"/>
    <property type="project" value="TreeGrafter"/>
</dbReference>
<evidence type="ECO:0000313" key="14">
    <source>
        <dbReference type="EMBL" id="MBG9387146.1"/>
    </source>
</evidence>
<dbReference type="GO" id="GO:0004144">
    <property type="term" value="F:diacylglycerol O-acyltransferase activity"/>
    <property type="evidence" value="ECO:0007669"/>
    <property type="project" value="UniProtKB-EC"/>
</dbReference>
<protein>
    <recommendedName>
        <fullName evidence="4">diacylglycerol O-acyltransferase</fullName>
        <ecNumber evidence="4">2.3.1.20</ecNumber>
    </recommendedName>
</protein>
<evidence type="ECO:0000256" key="8">
    <source>
        <dbReference type="ARBA" id="ARBA00023098"/>
    </source>
</evidence>
<dbReference type="PANTHER" id="PTHR31650:SF1">
    <property type="entry name" value="WAX ESTER SYNTHASE_DIACYLGLYCEROL ACYLTRANSFERASE 4-RELATED"/>
    <property type="match status" value="1"/>
</dbReference>
<reference evidence="14" key="1">
    <citation type="submission" date="2020-11" db="EMBL/GenBank/DDBJ databases">
        <title>Bacterial whole genome sequence for Caenimonas sp. DR4.4.</title>
        <authorList>
            <person name="Le V."/>
            <person name="Ko S.-R."/>
            <person name="Ahn C.-Y."/>
            <person name="Oh H.-M."/>
        </authorList>
    </citation>
    <scope>NUCLEOTIDE SEQUENCE</scope>
    <source>
        <strain evidence="14">DR4.4</strain>
    </source>
</reference>
<comment type="similarity">
    <text evidence="3">Belongs to the long-chain O-acyltransferase family.</text>
</comment>
<evidence type="ECO:0000256" key="2">
    <source>
        <dbReference type="ARBA" id="ARBA00005189"/>
    </source>
</evidence>
<dbReference type="InterPro" id="IPR045034">
    <property type="entry name" value="O-acyltransferase_WSD1-like"/>
</dbReference>
<proteinExistence type="inferred from homology"/>
<evidence type="ECO:0000259" key="13">
    <source>
        <dbReference type="Pfam" id="PF06974"/>
    </source>
</evidence>
<dbReference type="RefSeq" id="WP_196985090.1">
    <property type="nucleotide sequence ID" value="NZ_JADWYS010000001.1"/>
</dbReference>
<keyword evidence="15" id="KW-1185">Reference proteome</keyword>
<comment type="catalytic activity">
    <reaction evidence="10">
        <text>an acyl-CoA + a 1,2-diacyl-sn-glycerol = a triacyl-sn-glycerol + CoA</text>
        <dbReference type="Rhea" id="RHEA:10868"/>
        <dbReference type="ChEBI" id="CHEBI:17815"/>
        <dbReference type="ChEBI" id="CHEBI:57287"/>
        <dbReference type="ChEBI" id="CHEBI:58342"/>
        <dbReference type="ChEBI" id="CHEBI:64615"/>
        <dbReference type="EC" id="2.3.1.20"/>
    </reaction>
</comment>
<accession>A0A931H221</accession>
<evidence type="ECO:0000259" key="12">
    <source>
        <dbReference type="Pfam" id="PF03007"/>
    </source>
</evidence>
<feature type="compositionally biased region" description="Basic residues" evidence="11">
    <location>
        <begin position="498"/>
        <end position="523"/>
    </location>
</feature>